<dbReference type="PANTHER" id="PTHR43097:SF4">
    <property type="entry name" value="GLUTAMINE--TRNA LIGASE"/>
    <property type="match status" value="1"/>
</dbReference>
<accession>A0A6L2P238</accession>
<feature type="domain" description="tRNA synthetases class I (E and Q) anti-codon binding" evidence="2">
    <location>
        <begin position="238"/>
        <end position="302"/>
    </location>
</feature>
<dbReference type="GO" id="GO:0006425">
    <property type="term" value="P:glutaminyl-tRNA aminoacylation"/>
    <property type="evidence" value="ECO:0007669"/>
    <property type="project" value="TreeGrafter"/>
</dbReference>
<dbReference type="GO" id="GO:0005829">
    <property type="term" value="C:cytosol"/>
    <property type="evidence" value="ECO:0007669"/>
    <property type="project" value="TreeGrafter"/>
</dbReference>
<evidence type="ECO:0000313" key="3">
    <source>
        <dbReference type="EMBL" id="GEU91967.1"/>
    </source>
</evidence>
<dbReference type="InterPro" id="IPR020056">
    <property type="entry name" value="Rbsml_bL25/Gln-tRNA_synth_N"/>
</dbReference>
<dbReference type="FunFam" id="2.40.240.10:FF:000011">
    <property type="entry name" value="Glutamine--tRNA ligase cytoplasmic"/>
    <property type="match status" value="1"/>
</dbReference>
<dbReference type="AlphaFoldDB" id="A0A6L2P238"/>
<name>A0A6L2P238_TANCI</name>
<dbReference type="InterPro" id="IPR011035">
    <property type="entry name" value="Ribosomal_bL25/Gln-tRNA_synth"/>
</dbReference>
<dbReference type="InterPro" id="IPR049437">
    <property type="entry name" value="tRNA-synt_1c_C2"/>
</dbReference>
<dbReference type="SUPFAM" id="SSF50715">
    <property type="entry name" value="Ribosomal protein L25-like"/>
    <property type="match status" value="1"/>
</dbReference>
<keyword evidence="3" id="KW-0436">Ligase</keyword>
<sequence>MDNTSHTVSLPTKPHSTEEYFSSAKVIMVDECLKAVLMTATQRLCDPRGIFRGGGLAGFGFNIVVSECLNLKLYPFLTAFEVPFSKHSLYRADIRMKDSKDYYRLARRKTVLLRDGDALHILRDEMGKGDSGKDRKSRDLLEKYDRSRLVFGMIGSPLAVVIIVIQKFSNRRITAATPKVSTYAFPIKCTEVVLSEDKKTVVKLHVEYDQLKKTKLKASQTDIGVLYLVAEPSLGVDPLKLKIRLFDKLFKYENPEELKDWLNDLNPESKVVISCAYSVPSIKYAKVNEKFQFDRLGYFMADEDLTPKKLIFKRIITLQDSYGKA</sequence>
<comment type="caution">
    <text evidence="3">The sequence shown here is derived from an EMBL/GenBank/DDBJ whole genome shotgun (WGS) entry which is preliminary data.</text>
</comment>
<dbReference type="PANTHER" id="PTHR43097">
    <property type="entry name" value="GLUTAMINE-TRNA LIGASE"/>
    <property type="match status" value="1"/>
</dbReference>
<dbReference type="InterPro" id="IPR050132">
    <property type="entry name" value="Gln/Glu-tRNA_Ligase"/>
</dbReference>
<protein>
    <submittedName>
        <fullName evidence="3">Glutamine--tRNA ligase-like</fullName>
    </submittedName>
</protein>
<proteinExistence type="predicted"/>
<dbReference type="EMBL" id="BKCJ010010525">
    <property type="protein sequence ID" value="GEU91967.1"/>
    <property type="molecule type" value="Genomic_DNA"/>
</dbReference>
<dbReference type="GO" id="GO:0004819">
    <property type="term" value="F:glutamine-tRNA ligase activity"/>
    <property type="evidence" value="ECO:0007669"/>
    <property type="project" value="TreeGrafter"/>
</dbReference>
<organism evidence="3">
    <name type="scientific">Tanacetum cinerariifolium</name>
    <name type="common">Dalmatian daisy</name>
    <name type="synonym">Chrysanthemum cinerariifolium</name>
    <dbReference type="NCBI Taxonomy" id="118510"/>
    <lineage>
        <taxon>Eukaryota</taxon>
        <taxon>Viridiplantae</taxon>
        <taxon>Streptophyta</taxon>
        <taxon>Embryophyta</taxon>
        <taxon>Tracheophyta</taxon>
        <taxon>Spermatophyta</taxon>
        <taxon>Magnoliopsida</taxon>
        <taxon>eudicotyledons</taxon>
        <taxon>Gunneridae</taxon>
        <taxon>Pentapetalae</taxon>
        <taxon>asterids</taxon>
        <taxon>campanulids</taxon>
        <taxon>Asterales</taxon>
        <taxon>Asteraceae</taxon>
        <taxon>Asteroideae</taxon>
        <taxon>Anthemideae</taxon>
        <taxon>Anthemidinae</taxon>
        <taxon>Tanacetum</taxon>
    </lineage>
</organism>
<reference evidence="3" key="1">
    <citation type="journal article" date="2019" name="Sci. Rep.">
        <title>Draft genome of Tanacetum cinerariifolium, the natural source of mosquito coil.</title>
        <authorList>
            <person name="Yamashiro T."/>
            <person name="Shiraishi A."/>
            <person name="Satake H."/>
            <person name="Nakayama K."/>
        </authorList>
    </citation>
    <scope>NUCLEOTIDE SEQUENCE</scope>
</reference>
<dbReference type="Pfam" id="PF20974">
    <property type="entry name" value="tRNA-synt_1c_C2"/>
    <property type="match status" value="1"/>
</dbReference>
<keyword evidence="1" id="KW-0648">Protein biosynthesis</keyword>
<evidence type="ECO:0000256" key="1">
    <source>
        <dbReference type="ARBA" id="ARBA00022917"/>
    </source>
</evidence>
<gene>
    <name evidence="3" type="ORF">Tci_063945</name>
</gene>
<dbReference type="Gene3D" id="2.40.240.10">
    <property type="entry name" value="Ribosomal Protein L25, Chain P"/>
    <property type="match status" value="1"/>
</dbReference>
<evidence type="ECO:0000259" key="2">
    <source>
        <dbReference type="Pfam" id="PF20974"/>
    </source>
</evidence>